<feature type="compositionally biased region" description="Basic and acidic residues" evidence="1">
    <location>
        <begin position="121"/>
        <end position="141"/>
    </location>
</feature>
<sequence>MSLGKAYKGIFDKNLIDSSDTLNTYKQYFGKDFEDLNRHDEPVNIMSSPLDSQMSSQFSEISKSSFDLDGVRFSQEIEKILAKHLKQSSIVEKNVKNNYQGLLNGLKGSSLGKISEVSYEDSQKENQNDSKRSNLDLENDSKNPSFINPESHSLLTENLNKNPETKQKKQVICNTHASLRNSTFALTNRIFCLKCSAEVYTNVNYQMKKMNIWGSIGFFFEAIKCCGEPRLLSRYQELVHTCKNCGSIVAKISTN</sequence>
<dbReference type="OrthoDB" id="324515at2759"/>
<dbReference type="InterPro" id="IPR006629">
    <property type="entry name" value="LITAF"/>
</dbReference>
<organism evidence="3 4">
    <name type="scientific">Stentor coeruleus</name>
    <dbReference type="NCBI Taxonomy" id="5963"/>
    <lineage>
        <taxon>Eukaryota</taxon>
        <taxon>Sar</taxon>
        <taxon>Alveolata</taxon>
        <taxon>Ciliophora</taxon>
        <taxon>Postciliodesmatophora</taxon>
        <taxon>Heterotrichea</taxon>
        <taxon>Heterotrichida</taxon>
        <taxon>Stentoridae</taxon>
        <taxon>Stentor</taxon>
    </lineage>
</organism>
<evidence type="ECO:0000313" key="3">
    <source>
        <dbReference type="EMBL" id="OMJ90879.1"/>
    </source>
</evidence>
<proteinExistence type="predicted"/>
<accession>A0A1R2CPE1</accession>
<dbReference type="Pfam" id="PF10601">
    <property type="entry name" value="zf-LITAF-like"/>
    <property type="match status" value="1"/>
</dbReference>
<keyword evidence="4" id="KW-1185">Reference proteome</keyword>
<evidence type="ECO:0000313" key="4">
    <source>
        <dbReference type="Proteomes" id="UP000187209"/>
    </source>
</evidence>
<dbReference type="EMBL" id="MPUH01000093">
    <property type="protein sequence ID" value="OMJ90879.1"/>
    <property type="molecule type" value="Genomic_DNA"/>
</dbReference>
<protein>
    <recommendedName>
        <fullName evidence="2">LITAF domain-containing protein</fullName>
    </recommendedName>
</protein>
<gene>
    <name evidence="3" type="ORF">SteCoe_6638</name>
</gene>
<feature type="region of interest" description="Disordered" evidence="1">
    <location>
        <begin position="118"/>
        <end position="149"/>
    </location>
</feature>
<evidence type="ECO:0000259" key="2">
    <source>
        <dbReference type="PROSITE" id="PS51837"/>
    </source>
</evidence>
<reference evidence="3 4" key="1">
    <citation type="submission" date="2016-11" db="EMBL/GenBank/DDBJ databases">
        <title>The macronuclear genome of Stentor coeruleus: a giant cell with tiny introns.</title>
        <authorList>
            <person name="Slabodnick M."/>
            <person name="Ruby J.G."/>
            <person name="Reiff S.B."/>
            <person name="Swart E.C."/>
            <person name="Gosai S."/>
            <person name="Prabakaran S."/>
            <person name="Witkowska E."/>
            <person name="Larue G.E."/>
            <person name="Fisher S."/>
            <person name="Freeman R.M."/>
            <person name="Gunawardena J."/>
            <person name="Chu W."/>
            <person name="Stover N.A."/>
            <person name="Gregory B.D."/>
            <person name="Nowacki M."/>
            <person name="Derisi J."/>
            <person name="Roy S.W."/>
            <person name="Marshall W.F."/>
            <person name="Sood P."/>
        </authorList>
    </citation>
    <scope>NUCLEOTIDE SEQUENCE [LARGE SCALE GENOMIC DNA]</scope>
    <source>
        <strain evidence="3">WM001</strain>
    </source>
</reference>
<dbReference type="AlphaFoldDB" id="A0A1R2CPE1"/>
<name>A0A1R2CPE1_9CILI</name>
<dbReference type="PROSITE" id="PS51837">
    <property type="entry name" value="LITAF"/>
    <property type="match status" value="1"/>
</dbReference>
<feature type="domain" description="LITAF" evidence="2">
    <location>
        <begin position="169"/>
        <end position="254"/>
    </location>
</feature>
<comment type="caution">
    <text evidence="3">The sequence shown here is derived from an EMBL/GenBank/DDBJ whole genome shotgun (WGS) entry which is preliminary data.</text>
</comment>
<evidence type="ECO:0000256" key="1">
    <source>
        <dbReference type="SAM" id="MobiDB-lite"/>
    </source>
</evidence>
<dbReference type="Proteomes" id="UP000187209">
    <property type="component" value="Unassembled WGS sequence"/>
</dbReference>